<dbReference type="InterPro" id="IPR035909">
    <property type="entry name" value="CheB_C"/>
</dbReference>
<dbReference type="PANTHER" id="PTHR42872:SF6">
    <property type="entry name" value="PROTEIN-GLUTAMATE METHYLESTERASE_PROTEIN-GLUTAMINE GLUTAMINASE"/>
    <property type="match status" value="1"/>
</dbReference>
<dbReference type="InterPro" id="IPR008248">
    <property type="entry name" value="CheB-like"/>
</dbReference>
<comment type="catalytic activity">
    <reaction evidence="5 6">
        <text>[protein]-L-glutamate 5-O-methyl ester + H2O = L-glutamyl-[protein] + methanol + H(+)</text>
        <dbReference type="Rhea" id="RHEA:23236"/>
        <dbReference type="Rhea" id="RHEA-COMP:10208"/>
        <dbReference type="Rhea" id="RHEA-COMP:10311"/>
        <dbReference type="ChEBI" id="CHEBI:15377"/>
        <dbReference type="ChEBI" id="CHEBI:15378"/>
        <dbReference type="ChEBI" id="CHEBI:17790"/>
        <dbReference type="ChEBI" id="CHEBI:29973"/>
        <dbReference type="ChEBI" id="CHEBI:82795"/>
        <dbReference type="EC" id="3.1.1.61"/>
    </reaction>
</comment>
<keyword evidence="12" id="KW-1185">Reference proteome</keyword>
<dbReference type="FunFam" id="3.40.50.2300:FF:000060">
    <property type="entry name" value="Protein-glutamate methylesterase/protein-glutamine glutaminase"/>
    <property type="match status" value="1"/>
</dbReference>
<evidence type="ECO:0000259" key="10">
    <source>
        <dbReference type="PROSITE" id="PS50122"/>
    </source>
</evidence>
<feature type="active site" evidence="6 7">
    <location>
        <position position="293"/>
    </location>
</feature>
<dbReference type="InterPro" id="IPR001789">
    <property type="entry name" value="Sig_transdc_resp-reg_receiver"/>
</dbReference>
<feature type="domain" description="Response regulatory" evidence="9">
    <location>
        <begin position="5"/>
        <end position="122"/>
    </location>
</feature>
<evidence type="ECO:0000256" key="5">
    <source>
        <dbReference type="ARBA" id="ARBA00048267"/>
    </source>
</evidence>
<comment type="function">
    <text evidence="6">Involved in chemotaxis. Part of a chemotaxis signal transduction system that modulates chemotaxis in response to various stimuli. Catalyzes the demethylation of specific methylglutamate residues introduced into the chemoreceptors (methyl-accepting chemotaxis proteins or MCP) by CheR. Also mediates the irreversible deamidation of specific glutamine residues to glutamic acid.</text>
</comment>
<evidence type="ECO:0000256" key="4">
    <source>
        <dbReference type="ARBA" id="ARBA00022801"/>
    </source>
</evidence>
<evidence type="ECO:0000313" key="11">
    <source>
        <dbReference type="EMBL" id="KAF1684613.1"/>
    </source>
</evidence>
<sequence length="357" mass="37992">MVPIKVLVVDDSAVVRQLMTELLSRDPGIEVVGTAADPLLAREKIKRLSPDVLTLDVEMPRMDGLAFLENLMRLRPMPVVMVSSLTEHGADITLQALSLGAVDFVTKPKLGVARGLEEYAGEIVSKVKAAARARVQALPRPVQRLQPASAPPRPVAARFRTTDRLIAIGASAGGTEAIRVVLEQMPPDAPAIVLTQHIPGSFSRAFIERLDRHSQMLVREATDGEAILPGHAYLPPADHHLRVIRDGARWRCRIDGGLPVNRHRPAVDVLFHSVAQSAGANAVAAVLTGMGDDGARGLLELRNAGAATLVQDEATSVVWGMPGAAVKLGAAQEILPLDRIPARLLELAGGTDTVAGD</sequence>
<name>A0A7V8GJW3_9GAMM</name>
<dbReference type="PROSITE" id="PS50122">
    <property type="entry name" value="CHEB"/>
    <property type="match status" value="1"/>
</dbReference>
<feature type="active site" evidence="6 7">
    <location>
        <position position="171"/>
    </location>
</feature>
<evidence type="ECO:0000256" key="3">
    <source>
        <dbReference type="ARBA" id="ARBA00022553"/>
    </source>
</evidence>
<feature type="active site" evidence="6 7">
    <location>
        <position position="197"/>
    </location>
</feature>
<evidence type="ECO:0000256" key="7">
    <source>
        <dbReference type="PROSITE-ProRule" id="PRU00050"/>
    </source>
</evidence>
<dbReference type="EC" id="3.5.1.44" evidence="6"/>
<comment type="similarity">
    <text evidence="6">Belongs to the CheB family.</text>
</comment>
<evidence type="ECO:0000256" key="1">
    <source>
        <dbReference type="ARBA" id="ARBA00022490"/>
    </source>
</evidence>
<dbReference type="CDD" id="cd17541">
    <property type="entry name" value="REC_CheB-like"/>
    <property type="match status" value="1"/>
</dbReference>
<dbReference type="Pfam" id="PF01339">
    <property type="entry name" value="CheB_methylest"/>
    <property type="match status" value="1"/>
</dbReference>
<keyword evidence="1 6" id="KW-0963">Cytoplasm</keyword>
<organism evidence="11 12">
    <name type="scientific">Pseudoxanthomonas broegbernensis</name>
    <dbReference type="NCBI Taxonomy" id="83619"/>
    <lineage>
        <taxon>Bacteria</taxon>
        <taxon>Pseudomonadati</taxon>
        <taxon>Pseudomonadota</taxon>
        <taxon>Gammaproteobacteria</taxon>
        <taxon>Lysobacterales</taxon>
        <taxon>Lysobacteraceae</taxon>
        <taxon>Pseudoxanthomonas</taxon>
    </lineage>
</organism>
<keyword evidence="2 6" id="KW-0145">Chemotaxis</keyword>
<evidence type="ECO:0000256" key="8">
    <source>
        <dbReference type="PROSITE-ProRule" id="PRU00169"/>
    </source>
</evidence>
<accession>A0A7V8GJW3</accession>
<dbReference type="PROSITE" id="PS50110">
    <property type="entry name" value="RESPONSE_REGULATORY"/>
    <property type="match status" value="1"/>
</dbReference>
<dbReference type="RefSeq" id="WP_162312303.1">
    <property type="nucleotide sequence ID" value="NZ_JACHGU010000014.1"/>
</dbReference>
<comment type="domain">
    <text evidence="6">Contains a C-terminal catalytic domain, and an N-terminal region which modulates catalytic activity.</text>
</comment>
<evidence type="ECO:0000256" key="2">
    <source>
        <dbReference type="ARBA" id="ARBA00022500"/>
    </source>
</evidence>
<dbReference type="HAMAP" id="MF_00099">
    <property type="entry name" value="CheB_chemtxs"/>
    <property type="match status" value="1"/>
</dbReference>
<proteinExistence type="inferred from homology"/>
<dbReference type="EC" id="3.1.1.61" evidence="6"/>
<dbReference type="Gene3D" id="3.40.50.2300">
    <property type="match status" value="1"/>
</dbReference>
<dbReference type="EMBL" id="MWIP01000028">
    <property type="protein sequence ID" value="KAF1684613.1"/>
    <property type="molecule type" value="Genomic_DNA"/>
</dbReference>
<feature type="domain" description="CheB-type methylesterase" evidence="10">
    <location>
        <begin position="159"/>
        <end position="346"/>
    </location>
</feature>
<dbReference type="SUPFAM" id="SSF52738">
    <property type="entry name" value="Methylesterase CheB, C-terminal domain"/>
    <property type="match status" value="1"/>
</dbReference>
<evidence type="ECO:0000313" key="12">
    <source>
        <dbReference type="Proteomes" id="UP000462066"/>
    </source>
</evidence>
<comment type="caution">
    <text evidence="11">The sequence shown here is derived from an EMBL/GenBank/DDBJ whole genome shotgun (WGS) entry which is preliminary data.</text>
</comment>
<evidence type="ECO:0000259" key="9">
    <source>
        <dbReference type="PROSITE" id="PS50110"/>
    </source>
</evidence>
<dbReference type="AlphaFoldDB" id="A0A7V8GJW3"/>
<dbReference type="InterPro" id="IPR000673">
    <property type="entry name" value="Sig_transdc_resp-reg_Me-estase"/>
</dbReference>
<comment type="catalytic activity">
    <reaction evidence="6">
        <text>L-glutaminyl-[protein] + H2O = L-glutamyl-[protein] + NH4(+)</text>
        <dbReference type="Rhea" id="RHEA:16441"/>
        <dbReference type="Rhea" id="RHEA-COMP:10207"/>
        <dbReference type="Rhea" id="RHEA-COMP:10208"/>
        <dbReference type="ChEBI" id="CHEBI:15377"/>
        <dbReference type="ChEBI" id="CHEBI:28938"/>
        <dbReference type="ChEBI" id="CHEBI:29973"/>
        <dbReference type="ChEBI" id="CHEBI:30011"/>
        <dbReference type="EC" id="3.5.1.44"/>
    </reaction>
</comment>
<protein>
    <recommendedName>
        <fullName evidence="6">Protein-glutamate methylesterase/protein-glutamine glutaminase</fullName>
        <ecNumber evidence="6">3.1.1.61</ecNumber>
        <ecNumber evidence="6">3.5.1.44</ecNumber>
    </recommendedName>
</protein>
<dbReference type="GO" id="GO:0000156">
    <property type="term" value="F:phosphorelay response regulator activity"/>
    <property type="evidence" value="ECO:0007669"/>
    <property type="project" value="InterPro"/>
</dbReference>
<evidence type="ECO:0000256" key="6">
    <source>
        <dbReference type="HAMAP-Rule" id="MF_00099"/>
    </source>
</evidence>
<keyword evidence="3 6" id="KW-0597">Phosphoprotein</keyword>
<comment type="PTM">
    <text evidence="6">Phosphorylated by CheA. Phosphorylation of the N-terminal regulatory domain activates the methylesterase activity.</text>
</comment>
<dbReference type="Gene3D" id="3.40.50.180">
    <property type="entry name" value="Methylesterase CheB, C-terminal domain"/>
    <property type="match status" value="1"/>
</dbReference>
<dbReference type="InterPro" id="IPR011006">
    <property type="entry name" value="CheY-like_superfamily"/>
</dbReference>
<dbReference type="Pfam" id="PF00072">
    <property type="entry name" value="Response_reg"/>
    <property type="match status" value="1"/>
</dbReference>
<gene>
    <name evidence="6" type="primary">cheB</name>
    <name evidence="11" type="ORF">B1992_14875</name>
</gene>
<dbReference type="PANTHER" id="PTHR42872">
    <property type="entry name" value="PROTEIN-GLUTAMATE METHYLESTERASE/PROTEIN-GLUTAMINE GLUTAMINASE"/>
    <property type="match status" value="1"/>
</dbReference>
<dbReference type="NCBIfam" id="NF009206">
    <property type="entry name" value="PRK12555.1"/>
    <property type="match status" value="1"/>
</dbReference>
<dbReference type="NCBIfam" id="NF001965">
    <property type="entry name" value="PRK00742.1"/>
    <property type="match status" value="1"/>
</dbReference>
<dbReference type="SMART" id="SM00448">
    <property type="entry name" value="REC"/>
    <property type="match status" value="1"/>
</dbReference>
<dbReference type="SUPFAM" id="SSF52172">
    <property type="entry name" value="CheY-like"/>
    <property type="match status" value="1"/>
</dbReference>
<keyword evidence="4 6" id="KW-0378">Hydrolase</keyword>
<dbReference type="GO" id="GO:0006935">
    <property type="term" value="P:chemotaxis"/>
    <property type="evidence" value="ECO:0007669"/>
    <property type="project" value="UniProtKB-UniRule"/>
</dbReference>
<dbReference type="GO" id="GO:0050568">
    <property type="term" value="F:protein-glutamine glutaminase activity"/>
    <property type="evidence" value="ECO:0007669"/>
    <property type="project" value="UniProtKB-UniRule"/>
</dbReference>
<comment type="subcellular location">
    <subcellularLocation>
        <location evidence="6">Cytoplasm</location>
    </subcellularLocation>
</comment>
<dbReference type="PIRSF" id="PIRSF000876">
    <property type="entry name" value="RR_chemtxs_CheB"/>
    <property type="match status" value="1"/>
</dbReference>
<feature type="modified residue" description="4-aspartylphosphate" evidence="6 8">
    <location>
        <position position="56"/>
    </location>
</feature>
<reference evidence="11 12" key="1">
    <citation type="submission" date="2017-10" db="EMBL/GenBank/DDBJ databases">
        <title>Whole genome sequencing of Pseudoxanthomonas broegbernensis DSM 12573(T).</title>
        <authorList>
            <person name="Kumar S."/>
            <person name="Bansal K."/>
            <person name="Kaur A."/>
            <person name="Patil P."/>
            <person name="Sharma S."/>
            <person name="Patil P.B."/>
        </authorList>
    </citation>
    <scope>NUCLEOTIDE SEQUENCE [LARGE SCALE GENOMIC DNA]</scope>
    <source>
        <strain evidence="11 12">DSM 12573</strain>
    </source>
</reference>
<dbReference type="CDD" id="cd16432">
    <property type="entry name" value="CheB_Rec"/>
    <property type="match status" value="1"/>
</dbReference>
<dbReference type="Proteomes" id="UP000462066">
    <property type="component" value="Unassembled WGS sequence"/>
</dbReference>
<dbReference type="GO" id="GO:0005737">
    <property type="term" value="C:cytoplasm"/>
    <property type="evidence" value="ECO:0007669"/>
    <property type="project" value="UniProtKB-SubCell"/>
</dbReference>
<dbReference type="GO" id="GO:0008984">
    <property type="term" value="F:protein-glutamate methylesterase activity"/>
    <property type="evidence" value="ECO:0007669"/>
    <property type="project" value="UniProtKB-UniRule"/>
</dbReference>